<feature type="binding site" evidence="10">
    <location>
        <position position="294"/>
    </location>
    <ligand>
        <name>UDP-N-acetyl-alpha-D-glucosamine</name>
        <dbReference type="ChEBI" id="CHEBI:57705"/>
    </ligand>
</feature>
<dbReference type="NCBIfam" id="TIGR01133">
    <property type="entry name" value="murG"/>
    <property type="match status" value="1"/>
</dbReference>
<evidence type="ECO:0000313" key="14">
    <source>
        <dbReference type="Proteomes" id="UP000732377"/>
    </source>
</evidence>
<evidence type="ECO:0000259" key="11">
    <source>
        <dbReference type="Pfam" id="PF03033"/>
    </source>
</evidence>
<keyword evidence="4 10" id="KW-0808">Transferase</keyword>
<keyword evidence="8 10" id="KW-0131">Cell cycle</keyword>
<dbReference type="Pfam" id="PF03033">
    <property type="entry name" value="Glyco_transf_28"/>
    <property type="match status" value="1"/>
</dbReference>
<dbReference type="GO" id="GO:0050511">
    <property type="term" value="F:undecaprenyldiphospho-muramoylpentapeptide beta-N-acetylglucosaminyltransferase activity"/>
    <property type="evidence" value="ECO:0007669"/>
    <property type="project" value="UniProtKB-UniRule"/>
</dbReference>
<feature type="domain" description="Glycosyltransferase family 28 N-terminal" evidence="11">
    <location>
        <begin position="4"/>
        <end position="142"/>
    </location>
</feature>
<evidence type="ECO:0000256" key="3">
    <source>
        <dbReference type="ARBA" id="ARBA00022676"/>
    </source>
</evidence>
<comment type="function">
    <text evidence="10">Cell wall formation. Catalyzes the transfer of a GlcNAc subunit on undecaprenyl-pyrophosphoryl-MurNAc-pentapeptide (lipid intermediate I) to form undecaprenyl-pyrophosphoryl-MurNAc-(pentapeptide)GlcNAc (lipid intermediate II).</text>
</comment>
<dbReference type="CDD" id="cd03785">
    <property type="entry name" value="GT28_MurG"/>
    <property type="match status" value="1"/>
</dbReference>
<evidence type="ECO:0000259" key="12">
    <source>
        <dbReference type="Pfam" id="PF04101"/>
    </source>
</evidence>
<keyword evidence="1 10" id="KW-1003">Cell membrane</keyword>
<dbReference type="RefSeq" id="WP_273377557.1">
    <property type="nucleotide sequence ID" value="NZ_JACSIR010000003.1"/>
</dbReference>
<sequence>MRYLITGGGTGGHIYPALSIARALTEQDPEAELLYVGTRTGREAAIVPQAGIAFAVISSGGVVNLGLLQRVRGGLRAARGLLEALGHIRRFRPDIVIGTGGFVAGPVLAAARLARVPLVIQEQNAFPGVTNRLAARWATAVFVPYEEARAHFPPGVRLIRAGNPVRPEIASASREAGRQALGLSERDRVLVIMGGSGGARDFNRVAAEAVLQLDVPGLRVVHITGERYFDQVKAQYGDRAPHVTLLPYAHNMPEVYAAADAGLFRAGALTLAEIQVRRLPSVLIPSPNVTHNHQEWNARTLERRGAAIVLREGGLTPADLAAALTRLLTDEALADRMRAALGEVADPDAARTIARRIVGIARQSREAREARRGR</sequence>
<dbReference type="GO" id="GO:0008360">
    <property type="term" value="P:regulation of cell shape"/>
    <property type="evidence" value="ECO:0007669"/>
    <property type="project" value="UniProtKB-KW"/>
</dbReference>
<keyword evidence="3 10" id="KW-0328">Glycosyltransferase</keyword>
<dbReference type="AlphaFoldDB" id="A0A953I8S7"/>
<dbReference type="Proteomes" id="UP000732377">
    <property type="component" value="Unassembled WGS sequence"/>
</dbReference>
<comment type="caution">
    <text evidence="10">Lacks conserved residue(s) required for the propagation of feature annotation.</text>
</comment>
<dbReference type="GO" id="GO:0005975">
    <property type="term" value="P:carbohydrate metabolic process"/>
    <property type="evidence" value="ECO:0007669"/>
    <property type="project" value="InterPro"/>
</dbReference>
<gene>
    <name evidence="10 13" type="primary">murG</name>
    <name evidence="13" type="ORF">CWE10_01425</name>
</gene>
<feature type="domain" description="Glycosyl transferase family 28 C-terminal" evidence="12">
    <location>
        <begin position="189"/>
        <end position="346"/>
    </location>
</feature>
<dbReference type="GO" id="GO:0071555">
    <property type="term" value="P:cell wall organization"/>
    <property type="evidence" value="ECO:0007669"/>
    <property type="project" value="UniProtKB-KW"/>
</dbReference>
<feature type="binding site" evidence="10">
    <location>
        <begin position="10"/>
        <end position="12"/>
    </location>
    <ligand>
        <name>UDP-N-acetyl-alpha-D-glucosamine</name>
        <dbReference type="ChEBI" id="CHEBI:57705"/>
    </ligand>
</feature>
<dbReference type="Gene3D" id="3.40.50.2000">
    <property type="entry name" value="Glycogen Phosphorylase B"/>
    <property type="match status" value="2"/>
</dbReference>
<comment type="similarity">
    <text evidence="10">Belongs to the glycosyltransferase 28 family. MurG subfamily.</text>
</comment>
<comment type="catalytic activity">
    <reaction evidence="10">
        <text>di-trans,octa-cis-undecaprenyl diphospho-N-acetyl-alpha-D-muramoyl-L-alanyl-D-glutamyl-meso-2,6-diaminopimeloyl-D-alanyl-D-alanine + UDP-N-acetyl-alpha-D-glucosamine = di-trans,octa-cis-undecaprenyl diphospho-[N-acetyl-alpha-D-glucosaminyl-(1-&gt;4)]-N-acetyl-alpha-D-muramoyl-L-alanyl-D-glutamyl-meso-2,6-diaminopimeloyl-D-alanyl-D-alanine + UDP + H(+)</text>
        <dbReference type="Rhea" id="RHEA:31227"/>
        <dbReference type="ChEBI" id="CHEBI:15378"/>
        <dbReference type="ChEBI" id="CHEBI:57705"/>
        <dbReference type="ChEBI" id="CHEBI:58223"/>
        <dbReference type="ChEBI" id="CHEBI:61387"/>
        <dbReference type="ChEBI" id="CHEBI:61388"/>
        <dbReference type="EC" id="2.4.1.227"/>
    </reaction>
</comment>
<keyword evidence="5 10" id="KW-0133">Cell shape</keyword>
<proteinExistence type="inferred from homology"/>
<accession>A0A953I8S7</accession>
<evidence type="ECO:0000256" key="6">
    <source>
        <dbReference type="ARBA" id="ARBA00022984"/>
    </source>
</evidence>
<dbReference type="HAMAP" id="MF_00033">
    <property type="entry name" value="MurG"/>
    <property type="match status" value="1"/>
</dbReference>
<feature type="binding site" evidence="10">
    <location>
        <position position="124"/>
    </location>
    <ligand>
        <name>UDP-N-acetyl-alpha-D-glucosamine</name>
        <dbReference type="ChEBI" id="CHEBI:57705"/>
    </ligand>
</feature>
<reference evidence="13" key="1">
    <citation type="submission" date="2017-11" db="EMBL/GenBank/DDBJ databases">
        <title>Three new genomes from thermophilic consortium.</title>
        <authorList>
            <person name="Quaggio R."/>
            <person name="Amgarten D."/>
            <person name="Setubal J.C."/>
        </authorList>
    </citation>
    <scope>NUCLEOTIDE SEQUENCE</scope>
    <source>
        <strain evidence="13">ZCTH01-B2</strain>
    </source>
</reference>
<dbReference type="InterPro" id="IPR006009">
    <property type="entry name" value="GlcNAc_MurG"/>
</dbReference>
<evidence type="ECO:0000256" key="2">
    <source>
        <dbReference type="ARBA" id="ARBA00022618"/>
    </source>
</evidence>
<comment type="subcellular location">
    <subcellularLocation>
        <location evidence="10">Cell membrane</location>
        <topology evidence="10">Peripheral membrane protein</topology>
        <orientation evidence="10">Cytoplasmic side</orientation>
    </subcellularLocation>
</comment>
<evidence type="ECO:0000256" key="4">
    <source>
        <dbReference type="ARBA" id="ARBA00022679"/>
    </source>
</evidence>
<evidence type="ECO:0000313" key="13">
    <source>
        <dbReference type="EMBL" id="MBY6274869.1"/>
    </source>
</evidence>
<dbReference type="GO" id="GO:0005886">
    <property type="term" value="C:plasma membrane"/>
    <property type="evidence" value="ECO:0007669"/>
    <property type="project" value="UniProtKB-SubCell"/>
</dbReference>
<dbReference type="EC" id="2.4.1.227" evidence="10"/>
<dbReference type="GO" id="GO:0009252">
    <property type="term" value="P:peptidoglycan biosynthetic process"/>
    <property type="evidence" value="ECO:0007669"/>
    <property type="project" value="UniProtKB-UniRule"/>
</dbReference>
<evidence type="ECO:0000256" key="7">
    <source>
        <dbReference type="ARBA" id="ARBA00023136"/>
    </source>
</evidence>
<dbReference type="Pfam" id="PF04101">
    <property type="entry name" value="Glyco_tran_28_C"/>
    <property type="match status" value="1"/>
</dbReference>
<dbReference type="SUPFAM" id="SSF53756">
    <property type="entry name" value="UDP-Glycosyltransferase/glycogen phosphorylase"/>
    <property type="match status" value="1"/>
</dbReference>
<evidence type="ECO:0000256" key="10">
    <source>
        <dbReference type="HAMAP-Rule" id="MF_00033"/>
    </source>
</evidence>
<keyword evidence="7 10" id="KW-0472">Membrane</keyword>
<evidence type="ECO:0000256" key="1">
    <source>
        <dbReference type="ARBA" id="ARBA00022475"/>
    </source>
</evidence>
<dbReference type="GO" id="GO:0051301">
    <property type="term" value="P:cell division"/>
    <property type="evidence" value="ECO:0007669"/>
    <property type="project" value="UniProtKB-KW"/>
</dbReference>
<evidence type="ECO:0000256" key="5">
    <source>
        <dbReference type="ARBA" id="ARBA00022960"/>
    </source>
</evidence>
<keyword evidence="9 10" id="KW-0961">Cell wall biogenesis/degradation</keyword>
<feature type="binding site" evidence="10">
    <location>
        <position position="166"/>
    </location>
    <ligand>
        <name>UDP-N-acetyl-alpha-D-glucosamine</name>
        <dbReference type="ChEBI" id="CHEBI:57705"/>
    </ligand>
</feature>
<protein>
    <recommendedName>
        <fullName evidence="10">UDP-N-acetylglucosamine--N-acetylmuramyl-(pentapeptide) pyrophosphoryl-undecaprenol N-acetylglucosamine transferase</fullName>
        <ecNumber evidence="10">2.4.1.227</ecNumber>
    </recommendedName>
    <alternativeName>
        <fullName evidence="10">Undecaprenyl-PP-MurNAc-pentapeptide-UDPGlcNAc GlcNAc transferase</fullName>
    </alternativeName>
</protein>
<evidence type="ECO:0000256" key="9">
    <source>
        <dbReference type="ARBA" id="ARBA00023316"/>
    </source>
</evidence>
<dbReference type="PANTHER" id="PTHR21015:SF22">
    <property type="entry name" value="GLYCOSYLTRANSFERASE"/>
    <property type="match status" value="1"/>
</dbReference>
<comment type="caution">
    <text evidence="13">The sequence shown here is derived from an EMBL/GenBank/DDBJ whole genome shotgun (WGS) entry which is preliminary data.</text>
</comment>
<keyword evidence="6 10" id="KW-0573">Peptidoglycan synthesis</keyword>
<comment type="pathway">
    <text evidence="10">Cell wall biogenesis; peptidoglycan biosynthesis.</text>
</comment>
<dbReference type="InterPro" id="IPR007235">
    <property type="entry name" value="Glyco_trans_28_C"/>
</dbReference>
<keyword evidence="2 10" id="KW-0132">Cell division</keyword>
<dbReference type="InterPro" id="IPR004276">
    <property type="entry name" value="GlycoTrans_28_N"/>
</dbReference>
<dbReference type="PANTHER" id="PTHR21015">
    <property type="entry name" value="UDP-N-ACETYLGLUCOSAMINE--N-ACETYLMURAMYL-(PENTAPEPTIDE) PYROPHOSPHORYL-UNDECAPRENOL N-ACETYLGLUCOSAMINE TRANSFERASE 1"/>
    <property type="match status" value="1"/>
</dbReference>
<feature type="binding site" evidence="10">
    <location>
        <position position="196"/>
    </location>
    <ligand>
        <name>UDP-N-acetyl-alpha-D-glucosamine</name>
        <dbReference type="ChEBI" id="CHEBI:57705"/>
    </ligand>
</feature>
<evidence type="ECO:0000256" key="8">
    <source>
        <dbReference type="ARBA" id="ARBA00023306"/>
    </source>
</evidence>
<name>A0A953I8S7_SYMTR</name>
<organism evidence="13 14">
    <name type="scientific">Symbiobacterium thermophilum</name>
    <dbReference type="NCBI Taxonomy" id="2734"/>
    <lineage>
        <taxon>Bacteria</taxon>
        <taxon>Bacillati</taxon>
        <taxon>Bacillota</taxon>
        <taxon>Clostridia</taxon>
        <taxon>Eubacteriales</taxon>
        <taxon>Symbiobacteriaceae</taxon>
        <taxon>Symbiobacterium</taxon>
    </lineage>
</organism>
<dbReference type="EMBL" id="PIUK01000006">
    <property type="protein sequence ID" value="MBY6274869.1"/>
    <property type="molecule type" value="Genomic_DNA"/>
</dbReference>